<dbReference type="EnsemblProtists" id="EKX31735">
    <property type="protein sequence ID" value="EKX31735"/>
    <property type="gene ID" value="GUITHDRAFT_122076"/>
</dbReference>
<protein>
    <submittedName>
        <fullName evidence="2 3">Uncharacterized protein</fullName>
    </submittedName>
</protein>
<evidence type="ECO:0000256" key="1">
    <source>
        <dbReference type="SAM" id="Phobius"/>
    </source>
</evidence>
<dbReference type="PaxDb" id="55529-EKX31735"/>
<gene>
    <name evidence="2" type="ORF">GUITHDRAFT_122076</name>
</gene>
<feature type="transmembrane region" description="Helical" evidence="1">
    <location>
        <begin position="546"/>
        <end position="565"/>
    </location>
</feature>
<dbReference type="GeneID" id="17288458"/>
<accession>L1I798</accession>
<dbReference type="EMBL" id="JH993241">
    <property type="protein sequence ID" value="EKX31735.1"/>
    <property type="molecule type" value="Genomic_DNA"/>
</dbReference>
<evidence type="ECO:0000313" key="3">
    <source>
        <dbReference type="EnsemblProtists" id="EKX31735"/>
    </source>
</evidence>
<reference evidence="3" key="3">
    <citation type="submission" date="2015-06" db="UniProtKB">
        <authorList>
            <consortium name="EnsemblProtists"/>
        </authorList>
    </citation>
    <scope>IDENTIFICATION</scope>
</reference>
<sequence length="575" mass="66224">MVVVKKPMYPNHSQRGSNLGDPFVPHTYDNNKWNRIYGKKEDETEDDRIKLMESHSIFQFQSDLKYVNTIIAMVFYVLTVVLAAMSLSKDLASTKFPTSIVTYVIHPWNNMDKLDSTLQAWKNNTTPMQNVQTLWAWSSCDQYITTNNVPLQTDPYTFAQVSASNPVWMPGGCNCIAQVGHAMGTTWSPTQTTTPTKDDVKSMLEFCVYEGDMPYSYEPLHATYRPLYYFYAFMMISTLSIVMSNFLHDSGENTVRRMVAEGMASMGSNGTQSTIADDSIWKMFTRLVLFTFFIFGSTLAFTLSFLLKCNSCEMGLSSFNLGFPITFIIVISLILAIFFGPYIVSYVRNRNVKLALSTIVEAEHDRYNDYMKIVYRYANDEMRYRISDTLNAQAQLEHLWMDILLIPAMVMLAIGIVLTRQWTENGIIFYYSTLVMFYTVISTSGDWMTSHWTRSLRLSDDLKLETSSVYEYYQGYKDIISYAQIFVLIALVFTAVPSESITPYSYILFYNWFYFIFALFAIYMLPDIINDRVGLTMHTVTAIKQFVLNFLVLTLIITLVVTEFFRKDVLAYPNL</sequence>
<feature type="transmembrane region" description="Helical" evidence="1">
    <location>
        <begin position="66"/>
        <end position="87"/>
    </location>
</feature>
<evidence type="ECO:0000313" key="4">
    <source>
        <dbReference type="Proteomes" id="UP000011087"/>
    </source>
</evidence>
<dbReference type="HOGENOM" id="CLU_512378_0_0_1"/>
<evidence type="ECO:0000313" key="2">
    <source>
        <dbReference type="EMBL" id="EKX31735.1"/>
    </source>
</evidence>
<feature type="transmembrane region" description="Helical" evidence="1">
    <location>
        <begin position="504"/>
        <end position="525"/>
    </location>
</feature>
<dbReference type="KEGG" id="gtt:GUITHDRAFT_122076"/>
<feature type="transmembrane region" description="Helical" evidence="1">
    <location>
        <begin position="479"/>
        <end position="498"/>
    </location>
</feature>
<keyword evidence="1" id="KW-0472">Membrane</keyword>
<feature type="transmembrane region" description="Helical" evidence="1">
    <location>
        <begin position="228"/>
        <end position="248"/>
    </location>
</feature>
<keyword evidence="1" id="KW-1133">Transmembrane helix</keyword>
<organism evidence="2">
    <name type="scientific">Guillardia theta (strain CCMP2712)</name>
    <name type="common">Cryptophyte</name>
    <dbReference type="NCBI Taxonomy" id="905079"/>
    <lineage>
        <taxon>Eukaryota</taxon>
        <taxon>Cryptophyceae</taxon>
        <taxon>Pyrenomonadales</taxon>
        <taxon>Geminigeraceae</taxon>
        <taxon>Guillardia</taxon>
    </lineage>
</organism>
<reference evidence="4" key="2">
    <citation type="submission" date="2012-11" db="EMBL/GenBank/DDBJ databases">
        <authorList>
            <person name="Kuo A."/>
            <person name="Curtis B.A."/>
            <person name="Tanifuji G."/>
            <person name="Burki F."/>
            <person name="Gruber A."/>
            <person name="Irimia M."/>
            <person name="Maruyama S."/>
            <person name="Arias M.C."/>
            <person name="Ball S.G."/>
            <person name="Gile G.H."/>
            <person name="Hirakawa Y."/>
            <person name="Hopkins J.F."/>
            <person name="Rensing S.A."/>
            <person name="Schmutz J."/>
            <person name="Symeonidi A."/>
            <person name="Elias M."/>
            <person name="Eveleigh R.J."/>
            <person name="Herman E.K."/>
            <person name="Klute M.J."/>
            <person name="Nakayama T."/>
            <person name="Obornik M."/>
            <person name="Reyes-Prieto A."/>
            <person name="Armbrust E.V."/>
            <person name="Aves S.J."/>
            <person name="Beiko R.G."/>
            <person name="Coutinho P."/>
            <person name="Dacks J.B."/>
            <person name="Durnford D.G."/>
            <person name="Fast N.M."/>
            <person name="Green B.R."/>
            <person name="Grisdale C."/>
            <person name="Hempe F."/>
            <person name="Henrissat B."/>
            <person name="Hoppner M.P."/>
            <person name="Ishida K.-I."/>
            <person name="Kim E."/>
            <person name="Koreny L."/>
            <person name="Kroth P.G."/>
            <person name="Liu Y."/>
            <person name="Malik S.-B."/>
            <person name="Maier U.G."/>
            <person name="McRose D."/>
            <person name="Mock T."/>
            <person name="Neilson J.A."/>
            <person name="Onodera N.T."/>
            <person name="Poole A.M."/>
            <person name="Pritham E.J."/>
            <person name="Richards T.A."/>
            <person name="Rocap G."/>
            <person name="Roy S.W."/>
            <person name="Sarai C."/>
            <person name="Schaack S."/>
            <person name="Shirato S."/>
            <person name="Slamovits C.H."/>
            <person name="Spencer D.F."/>
            <person name="Suzuki S."/>
            <person name="Worden A.Z."/>
            <person name="Zauner S."/>
            <person name="Barry K."/>
            <person name="Bell C."/>
            <person name="Bharti A.K."/>
            <person name="Crow J.A."/>
            <person name="Grimwood J."/>
            <person name="Kramer R."/>
            <person name="Lindquist E."/>
            <person name="Lucas S."/>
            <person name="Salamov A."/>
            <person name="McFadden G.I."/>
            <person name="Lane C.E."/>
            <person name="Keeling P.J."/>
            <person name="Gray M.W."/>
            <person name="Grigoriev I.V."/>
            <person name="Archibald J.M."/>
        </authorList>
    </citation>
    <scope>NUCLEOTIDE SEQUENCE</scope>
    <source>
        <strain evidence="4">CCMP2712</strain>
    </source>
</reference>
<feature type="transmembrane region" description="Helical" evidence="1">
    <location>
        <begin position="403"/>
        <end position="422"/>
    </location>
</feature>
<feature type="transmembrane region" description="Helical" evidence="1">
    <location>
        <begin position="287"/>
        <end position="307"/>
    </location>
</feature>
<keyword evidence="1" id="KW-0812">Transmembrane</keyword>
<feature type="transmembrane region" description="Helical" evidence="1">
    <location>
        <begin position="428"/>
        <end position="448"/>
    </location>
</feature>
<dbReference type="AlphaFoldDB" id="L1I798"/>
<dbReference type="Proteomes" id="UP000011087">
    <property type="component" value="Unassembled WGS sequence"/>
</dbReference>
<keyword evidence="4" id="KW-1185">Reference proteome</keyword>
<proteinExistence type="predicted"/>
<reference evidence="2 4" key="1">
    <citation type="journal article" date="2012" name="Nature">
        <title>Algal genomes reveal evolutionary mosaicism and the fate of nucleomorphs.</title>
        <authorList>
            <consortium name="DOE Joint Genome Institute"/>
            <person name="Curtis B.A."/>
            <person name="Tanifuji G."/>
            <person name="Burki F."/>
            <person name="Gruber A."/>
            <person name="Irimia M."/>
            <person name="Maruyama S."/>
            <person name="Arias M.C."/>
            <person name="Ball S.G."/>
            <person name="Gile G.H."/>
            <person name="Hirakawa Y."/>
            <person name="Hopkins J.F."/>
            <person name="Kuo A."/>
            <person name="Rensing S.A."/>
            <person name="Schmutz J."/>
            <person name="Symeonidi A."/>
            <person name="Elias M."/>
            <person name="Eveleigh R.J."/>
            <person name="Herman E.K."/>
            <person name="Klute M.J."/>
            <person name="Nakayama T."/>
            <person name="Obornik M."/>
            <person name="Reyes-Prieto A."/>
            <person name="Armbrust E.V."/>
            <person name="Aves S.J."/>
            <person name="Beiko R.G."/>
            <person name="Coutinho P."/>
            <person name="Dacks J.B."/>
            <person name="Durnford D.G."/>
            <person name="Fast N.M."/>
            <person name="Green B.R."/>
            <person name="Grisdale C.J."/>
            <person name="Hempel F."/>
            <person name="Henrissat B."/>
            <person name="Hoppner M.P."/>
            <person name="Ishida K."/>
            <person name="Kim E."/>
            <person name="Koreny L."/>
            <person name="Kroth P.G."/>
            <person name="Liu Y."/>
            <person name="Malik S.B."/>
            <person name="Maier U.G."/>
            <person name="McRose D."/>
            <person name="Mock T."/>
            <person name="Neilson J.A."/>
            <person name="Onodera N.T."/>
            <person name="Poole A.M."/>
            <person name="Pritham E.J."/>
            <person name="Richards T.A."/>
            <person name="Rocap G."/>
            <person name="Roy S.W."/>
            <person name="Sarai C."/>
            <person name="Schaack S."/>
            <person name="Shirato S."/>
            <person name="Slamovits C.H."/>
            <person name="Spencer D.F."/>
            <person name="Suzuki S."/>
            <person name="Worden A.Z."/>
            <person name="Zauner S."/>
            <person name="Barry K."/>
            <person name="Bell C."/>
            <person name="Bharti A.K."/>
            <person name="Crow J.A."/>
            <person name="Grimwood J."/>
            <person name="Kramer R."/>
            <person name="Lindquist E."/>
            <person name="Lucas S."/>
            <person name="Salamov A."/>
            <person name="McFadden G.I."/>
            <person name="Lane C.E."/>
            <person name="Keeling P.J."/>
            <person name="Gray M.W."/>
            <person name="Grigoriev I.V."/>
            <person name="Archibald J.M."/>
        </authorList>
    </citation>
    <scope>NUCLEOTIDE SEQUENCE</scope>
    <source>
        <strain evidence="2 4">CCMP2712</strain>
    </source>
</reference>
<feature type="transmembrane region" description="Helical" evidence="1">
    <location>
        <begin position="319"/>
        <end position="344"/>
    </location>
</feature>
<dbReference type="RefSeq" id="XP_005818715.1">
    <property type="nucleotide sequence ID" value="XM_005818658.1"/>
</dbReference>
<name>L1I798_GUITC</name>